<evidence type="ECO:0000313" key="8">
    <source>
        <dbReference type="Proteomes" id="UP000763557"/>
    </source>
</evidence>
<dbReference type="SMART" id="SM01043">
    <property type="entry name" value="BTAD"/>
    <property type="match status" value="1"/>
</dbReference>
<dbReference type="CDD" id="cd15831">
    <property type="entry name" value="BTAD"/>
    <property type="match status" value="1"/>
</dbReference>
<accession>A0ABX2F4L6</accession>
<dbReference type="Proteomes" id="UP000763557">
    <property type="component" value="Unassembled WGS sequence"/>
</dbReference>
<dbReference type="EMBL" id="JAAATY010000009">
    <property type="protein sequence ID" value="NRN66123.1"/>
    <property type="molecule type" value="Genomic_DNA"/>
</dbReference>
<dbReference type="InterPro" id="IPR001867">
    <property type="entry name" value="OmpR/PhoB-type_DNA-bd"/>
</dbReference>
<comment type="caution">
    <text evidence="7">The sequence shown here is derived from an EMBL/GenBank/DDBJ whole genome shotgun (WGS) entry which is preliminary data.</text>
</comment>
<evidence type="ECO:0000259" key="6">
    <source>
        <dbReference type="PROSITE" id="PS51755"/>
    </source>
</evidence>
<dbReference type="InterPro" id="IPR011990">
    <property type="entry name" value="TPR-like_helical_dom_sf"/>
</dbReference>
<dbReference type="InterPro" id="IPR005158">
    <property type="entry name" value="BTAD"/>
</dbReference>
<dbReference type="Pfam" id="PF00486">
    <property type="entry name" value="Trans_reg_C"/>
    <property type="match status" value="1"/>
</dbReference>
<comment type="similarity">
    <text evidence="1">Belongs to the AfsR/DnrI/RedD regulatory family.</text>
</comment>
<evidence type="ECO:0000256" key="5">
    <source>
        <dbReference type="PROSITE-ProRule" id="PRU01091"/>
    </source>
</evidence>
<organism evidence="7 8">
    <name type="scientific">Kibdelosporangium persicum</name>
    <dbReference type="NCBI Taxonomy" id="2698649"/>
    <lineage>
        <taxon>Bacteria</taxon>
        <taxon>Bacillati</taxon>
        <taxon>Actinomycetota</taxon>
        <taxon>Actinomycetes</taxon>
        <taxon>Pseudonocardiales</taxon>
        <taxon>Pseudonocardiaceae</taxon>
        <taxon>Kibdelosporangium</taxon>
    </lineage>
</organism>
<keyword evidence="8" id="KW-1185">Reference proteome</keyword>
<feature type="DNA-binding region" description="OmpR/PhoB-type" evidence="5">
    <location>
        <begin position="30"/>
        <end position="137"/>
    </location>
</feature>
<keyword evidence="4" id="KW-0804">Transcription</keyword>
<dbReference type="SUPFAM" id="SSF48452">
    <property type="entry name" value="TPR-like"/>
    <property type="match status" value="2"/>
</dbReference>
<dbReference type="SMART" id="SM00028">
    <property type="entry name" value="TPR"/>
    <property type="match status" value="2"/>
</dbReference>
<evidence type="ECO:0000256" key="1">
    <source>
        <dbReference type="ARBA" id="ARBA00005820"/>
    </source>
</evidence>
<dbReference type="PRINTS" id="PR00364">
    <property type="entry name" value="DISEASERSIST"/>
</dbReference>
<dbReference type="InterPro" id="IPR027417">
    <property type="entry name" value="P-loop_NTPase"/>
</dbReference>
<evidence type="ECO:0000256" key="2">
    <source>
        <dbReference type="ARBA" id="ARBA00023015"/>
    </source>
</evidence>
<dbReference type="SMART" id="SM00862">
    <property type="entry name" value="Trans_reg_C"/>
    <property type="match status" value="1"/>
</dbReference>
<dbReference type="Gene3D" id="1.25.40.10">
    <property type="entry name" value="Tetratricopeptide repeat domain"/>
    <property type="match status" value="2"/>
</dbReference>
<evidence type="ECO:0000313" key="7">
    <source>
        <dbReference type="EMBL" id="NRN66123.1"/>
    </source>
</evidence>
<evidence type="ECO:0000256" key="3">
    <source>
        <dbReference type="ARBA" id="ARBA00023125"/>
    </source>
</evidence>
<dbReference type="Gene3D" id="1.10.10.10">
    <property type="entry name" value="Winged helix-like DNA-binding domain superfamily/Winged helix DNA-binding domain"/>
    <property type="match status" value="1"/>
</dbReference>
<dbReference type="SUPFAM" id="SSF52540">
    <property type="entry name" value="P-loop containing nucleoside triphosphate hydrolases"/>
    <property type="match status" value="1"/>
</dbReference>
<dbReference type="CDD" id="cd00383">
    <property type="entry name" value="trans_reg_C"/>
    <property type="match status" value="1"/>
</dbReference>
<dbReference type="InterPro" id="IPR036388">
    <property type="entry name" value="WH-like_DNA-bd_sf"/>
</dbReference>
<dbReference type="InterPro" id="IPR051677">
    <property type="entry name" value="AfsR-DnrI-RedD_regulator"/>
</dbReference>
<keyword evidence="3 5" id="KW-0238">DNA-binding</keyword>
<dbReference type="PROSITE" id="PS51755">
    <property type="entry name" value="OMPR_PHOB"/>
    <property type="match status" value="1"/>
</dbReference>
<proteinExistence type="inferred from homology"/>
<dbReference type="Pfam" id="PF13424">
    <property type="entry name" value="TPR_12"/>
    <property type="match status" value="1"/>
</dbReference>
<reference evidence="7 8" key="1">
    <citation type="submission" date="2020-01" db="EMBL/GenBank/DDBJ databases">
        <title>Kibdelosporangium persica a novel Actinomycetes from a hot desert in Iran.</title>
        <authorList>
            <person name="Safaei N."/>
            <person name="Zaburannyi N."/>
            <person name="Mueller R."/>
            <person name="Wink J."/>
        </authorList>
    </citation>
    <scope>NUCLEOTIDE SEQUENCE [LARGE SCALE GENOMIC DNA]</scope>
    <source>
        <strain evidence="7 8">4NS15</strain>
    </source>
</reference>
<dbReference type="InterPro" id="IPR016032">
    <property type="entry name" value="Sig_transdc_resp-reg_C-effctor"/>
</dbReference>
<dbReference type="PANTHER" id="PTHR35807:SF1">
    <property type="entry name" value="TRANSCRIPTIONAL REGULATOR REDD"/>
    <property type="match status" value="1"/>
</dbReference>
<dbReference type="PANTHER" id="PTHR35807">
    <property type="entry name" value="TRANSCRIPTIONAL REGULATOR REDD-RELATED"/>
    <property type="match status" value="1"/>
</dbReference>
<sequence length="907" mass="98694">MAELSVNLYFNPLVRLTVVTGSKGTGEDEVSTGETGEDDHAVIRFGVLGPVQAVVNGEPVALGGPGVRGLLAMLLLRPNEVVPVEDILDGLWGDDPPLTARTIVQNYVSRLRRQLRLVDPSGSVWIDTQLPGYRLIVDEDLIDVTRATWLLDRARHEHPVRRAEMLHEALGLWRGPVLADVSPRITAPELEDLRFAVLEARIEADLELGRHAELIGELTTFAEAYPFREQVIAHLLLALYRTGRRADALEAYQRFARRAAEDLGIDPGPALRELHERVLNDDSTLLLPAPAPLVPPKVGVLTPSQLPPAPVGFHGRDVELVWLDELLADEHGAATPIGVISGPAGIGKTALAVLWGRMVGHEFPDGQLFAGLRGFHPEQAPVDPGEVLTQFLLTLGVPSNEVPAERDDRAALYRSLLAHRRVLVMLDDARDSAQIRLLLPGGSRALVLITSRVRLEGMVARSGARLLDLKPLSVPDSVRVVDSIVGHGRIDRTRLERLAVSSGGLPLALRVIGARLAARREWIADELIAELADDRTRLAALTAEHADISVRAAFDLTFRRLAEPDAFRLLGVVPGPSVTPAAMAALQGVGFVTARNGLRALADAFLVAETSQDVFVMHDLVRLHAKELAPVGEERSAALDRLVSYYLDAADAARRMLGPMAYPVGKTDNQDSLTPAGAVEWFSREWPNLEALLDVAAPRDAWRVARMAHDYRVVRSGRSPWDSIVHKGLAAAVAAGDLEGEAWMRHSLCVLRTRFDQAGEAVSDASRVIGIATELGDARLLAAGHEALADVYFGLGRHREALAGYEKAIENYRQAAEGELTAFTLARLALLHAETGEHETAERHARMAVSLSEAAFTEGFCREALGRVLSVQGSHSAARQQWRRSAELYAQVSADRAEQMRDLTDGV</sequence>
<dbReference type="SUPFAM" id="SSF46894">
    <property type="entry name" value="C-terminal effector domain of the bipartite response regulators"/>
    <property type="match status" value="1"/>
</dbReference>
<dbReference type="Pfam" id="PF03704">
    <property type="entry name" value="BTAD"/>
    <property type="match status" value="1"/>
</dbReference>
<protein>
    <submittedName>
        <fullName evidence="7">Regulatory protein AfsR</fullName>
    </submittedName>
</protein>
<keyword evidence="2" id="KW-0805">Transcription regulation</keyword>
<gene>
    <name evidence="7" type="ORF">GC106_33410</name>
</gene>
<dbReference type="InterPro" id="IPR019734">
    <property type="entry name" value="TPR_rpt"/>
</dbReference>
<dbReference type="Gene3D" id="3.40.50.300">
    <property type="entry name" value="P-loop containing nucleotide triphosphate hydrolases"/>
    <property type="match status" value="1"/>
</dbReference>
<evidence type="ECO:0000256" key="4">
    <source>
        <dbReference type="ARBA" id="ARBA00023163"/>
    </source>
</evidence>
<feature type="domain" description="OmpR/PhoB-type" evidence="6">
    <location>
        <begin position="30"/>
        <end position="137"/>
    </location>
</feature>
<name>A0ABX2F4L6_9PSEU</name>